<proteinExistence type="predicted"/>
<organism evidence="1">
    <name type="scientific">Prymnesium polylepis</name>
    <dbReference type="NCBI Taxonomy" id="72548"/>
    <lineage>
        <taxon>Eukaryota</taxon>
        <taxon>Haptista</taxon>
        <taxon>Haptophyta</taxon>
        <taxon>Prymnesiophyceae</taxon>
        <taxon>Prymnesiales</taxon>
        <taxon>Prymnesiaceae</taxon>
        <taxon>Prymnesium</taxon>
    </lineage>
</organism>
<sequence length="122" mass="13896">MAHNGGADSEQENAQRHMRKLSLVRIVSSNLNFGCMTGLLEGTDIPVTLALLTSRKQRLLGGWPRVGDIVGCEHVAHSVYEPRTLLLQEELQSMLLLRRCLPYDITEHFFGIRRPLMRVDNW</sequence>
<dbReference type="AlphaFoldDB" id="A0A7S4M2J9"/>
<reference evidence="1" key="1">
    <citation type="submission" date="2021-01" db="EMBL/GenBank/DDBJ databases">
        <authorList>
            <person name="Corre E."/>
            <person name="Pelletier E."/>
            <person name="Niang G."/>
            <person name="Scheremetjew M."/>
            <person name="Finn R."/>
            <person name="Kale V."/>
            <person name="Holt S."/>
            <person name="Cochrane G."/>
            <person name="Meng A."/>
            <person name="Brown T."/>
            <person name="Cohen L."/>
        </authorList>
    </citation>
    <scope>NUCLEOTIDE SEQUENCE</scope>
    <source>
        <strain evidence="1">UIO037</strain>
    </source>
</reference>
<gene>
    <name evidence="1" type="ORF">CPOL0286_LOCUS2085</name>
</gene>
<accession>A0A7S4M2J9</accession>
<name>A0A7S4M2J9_9EUKA</name>
<dbReference type="EMBL" id="HBKO01004227">
    <property type="protein sequence ID" value="CAE2196731.1"/>
    <property type="molecule type" value="Transcribed_RNA"/>
</dbReference>
<evidence type="ECO:0000313" key="1">
    <source>
        <dbReference type="EMBL" id="CAE2196731.1"/>
    </source>
</evidence>
<protein>
    <submittedName>
        <fullName evidence="1">Uncharacterized protein</fullName>
    </submittedName>
</protein>